<reference evidence="2" key="2">
    <citation type="journal article" date="2015" name="Fish Shellfish Immunol.">
        <title>Early steps in the European eel (Anguilla anguilla)-Vibrio vulnificus interaction in the gills: Role of the RtxA13 toxin.</title>
        <authorList>
            <person name="Callol A."/>
            <person name="Pajuelo D."/>
            <person name="Ebbesson L."/>
            <person name="Teles M."/>
            <person name="MacKenzie S."/>
            <person name="Amaro C."/>
        </authorList>
    </citation>
    <scope>NUCLEOTIDE SEQUENCE</scope>
</reference>
<dbReference type="AlphaFoldDB" id="A0A0E9R1S6"/>
<proteinExistence type="predicted"/>
<name>A0A0E9R1S6_ANGAN</name>
<accession>A0A0E9R1S6</accession>
<organism evidence="2">
    <name type="scientific">Anguilla anguilla</name>
    <name type="common">European freshwater eel</name>
    <name type="synonym">Muraena anguilla</name>
    <dbReference type="NCBI Taxonomy" id="7936"/>
    <lineage>
        <taxon>Eukaryota</taxon>
        <taxon>Metazoa</taxon>
        <taxon>Chordata</taxon>
        <taxon>Craniata</taxon>
        <taxon>Vertebrata</taxon>
        <taxon>Euteleostomi</taxon>
        <taxon>Actinopterygii</taxon>
        <taxon>Neopterygii</taxon>
        <taxon>Teleostei</taxon>
        <taxon>Anguilliformes</taxon>
        <taxon>Anguillidae</taxon>
        <taxon>Anguilla</taxon>
    </lineage>
</organism>
<protein>
    <submittedName>
        <fullName evidence="2">Uncharacterized protein</fullName>
    </submittedName>
</protein>
<feature type="compositionally biased region" description="Polar residues" evidence="1">
    <location>
        <begin position="1"/>
        <end position="17"/>
    </location>
</feature>
<dbReference type="EMBL" id="GBXM01086157">
    <property type="protein sequence ID" value="JAH22420.1"/>
    <property type="molecule type" value="Transcribed_RNA"/>
</dbReference>
<reference evidence="2" key="1">
    <citation type="submission" date="2014-11" db="EMBL/GenBank/DDBJ databases">
        <authorList>
            <person name="Amaro Gonzalez C."/>
        </authorList>
    </citation>
    <scope>NUCLEOTIDE SEQUENCE</scope>
</reference>
<sequence length="59" mass="6632">MMGQSASPPTPDQTNWEPTKARQYLPNRSKFYIYISPGMHGLTVHGCSVECYLWVSVGL</sequence>
<feature type="region of interest" description="Disordered" evidence="1">
    <location>
        <begin position="1"/>
        <end position="20"/>
    </location>
</feature>
<evidence type="ECO:0000256" key="1">
    <source>
        <dbReference type="SAM" id="MobiDB-lite"/>
    </source>
</evidence>
<evidence type="ECO:0000313" key="2">
    <source>
        <dbReference type="EMBL" id="JAH22420.1"/>
    </source>
</evidence>